<protein>
    <recommendedName>
        <fullName evidence="1">DNA-directed RNA polymerase</fullName>
        <ecNumber evidence="1">2.7.7.6</ecNumber>
    </recommendedName>
</protein>
<evidence type="ECO:0000256" key="5">
    <source>
        <dbReference type="ARBA" id="ARBA00022723"/>
    </source>
</evidence>
<keyword evidence="3" id="KW-0808">Transferase</keyword>
<dbReference type="FunFam" id="4.10.860.120:FF:000004">
    <property type="entry name" value="DNA-directed RNA polymerase subunit"/>
    <property type="match status" value="1"/>
</dbReference>
<dbReference type="InterPro" id="IPR044893">
    <property type="entry name" value="RNA_pol_Rpb1_clamp_domain"/>
</dbReference>
<feature type="domain" description="RNA polymerase Rpb1" evidence="8">
    <location>
        <begin position="12"/>
        <end position="170"/>
    </location>
</feature>
<keyword evidence="2" id="KW-0240">DNA-directed RNA polymerase</keyword>
<evidence type="ECO:0000313" key="9">
    <source>
        <dbReference type="EMBL" id="CAD7253961.1"/>
    </source>
</evidence>
<dbReference type="PANTHER" id="PTHR48446:SF1">
    <property type="entry name" value="DNA-DIRECTED RNA POLYMERASE SUBUNIT BETA' N-TERMINAL SECTION"/>
    <property type="match status" value="1"/>
</dbReference>
<dbReference type="InterPro" id="IPR015700">
    <property type="entry name" value="RPC1"/>
</dbReference>
<dbReference type="PANTHER" id="PTHR48446">
    <property type="entry name" value="DNA-DIRECTED RNA POLYMERASE SUBUNIT BETA' N-TERMINAL SECTION"/>
    <property type="match status" value="1"/>
</dbReference>
<reference evidence="9" key="1">
    <citation type="submission" date="2020-11" db="EMBL/GenBank/DDBJ databases">
        <authorList>
            <person name="Tran Van P."/>
        </authorList>
    </citation>
    <scope>NUCLEOTIDE SEQUENCE</scope>
</reference>
<sequence>MKEQFRETDIARKISHVCFGVHSPEEIQQAAHILVFATNLYGQDNSRTPVLNGVLDRRMGTSQGDGNCATCGLGLADCVGHFGYIDLELPVFHVGYFRSIITILQSICKNCSRILLPPTEKQMFHAKVTNPHMKYLMKKTMRKKILDKCKKISECPYCREMNGMVKKAGLLKISHDKFRSAKKHSTLIKDYVGEFQ</sequence>
<keyword evidence="7" id="KW-0804">Transcription</keyword>
<evidence type="ECO:0000256" key="3">
    <source>
        <dbReference type="ARBA" id="ARBA00022679"/>
    </source>
</evidence>
<dbReference type="EMBL" id="CAJPEV010007245">
    <property type="protein sequence ID" value="CAG0904659.1"/>
    <property type="molecule type" value="Genomic_DNA"/>
</dbReference>
<dbReference type="Gene3D" id="4.10.860.120">
    <property type="entry name" value="RNA polymerase II, clamp domain"/>
    <property type="match status" value="1"/>
</dbReference>
<evidence type="ECO:0000259" key="8">
    <source>
        <dbReference type="Pfam" id="PF04997"/>
    </source>
</evidence>
<evidence type="ECO:0000256" key="1">
    <source>
        <dbReference type="ARBA" id="ARBA00012418"/>
    </source>
</evidence>
<dbReference type="GO" id="GO:0003677">
    <property type="term" value="F:DNA binding"/>
    <property type="evidence" value="ECO:0007669"/>
    <property type="project" value="InterPro"/>
</dbReference>
<keyword evidence="6" id="KW-0862">Zinc</keyword>
<evidence type="ECO:0000256" key="4">
    <source>
        <dbReference type="ARBA" id="ARBA00022695"/>
    </source>
</evidence>
<dbReference type="InterPro" id="IPR007080">
    <property type="entry name" value="RNA_pol_Rpb1_1"/>
</dbReference>
<feature type="non-terminal residue" evidence="9">
    <location>
        <position position="196"/>
    </location>
</feature>
<dbReference type="EC" id="2.7.7.6" evidence="1"/>
<evidence type="ECO:0000256" key="6">
    <source>
        <dbReference type="ARBA" id="ARBA00022833"/>
    </source>
</evidence>
<dbReference type="GO" id="GO:0006351">
    <property type="term" value="P:DNA-templated transcription"/>
    <property type="evidence" value="ECO:0007669"/>
    <property type="project" value="InterPro"/>
</dbReference>
<dbReference type="Proteomes" id="UP000677054">
    <property type="component" value="Unassembled WGS sequence"/>
</dbReference>
<gene>
    <name evidence="9" type="ORF">DSTB1V02_LOCUS13707</name>
</gene>
<dbReference type="GO" id="GO:0000428">
    <property type="term" value="C:DNA-directed RNA polymerase complex"/>
    <property type="evidence" value="ECO:0007669"/>
    <property type="project" value="UniProtKB-KW"/>
</dbReference>
<dbReference type="GO" id="GO:0003899">
    <property type="term" value="F:DNA-directed RNA polymerase activity"/>
    <property type="evidence" value="ECO:0007669"/>
    <property type="project" value="UniProtKB-EC"/>
</dbReference>
<accession>A0A7R9AGQ0</accession>
<keyword evidence="5" id="KW-0479">Metal-binding</keyword>
<dbReference type="Pfam" id="PF04997">
    <property type="entry name" value="RNA_pol_Rpb1_1"/>
    <property type="match status" value="1"/>
</dbReference>
<dbReference type="OrthoDB" id="270392at2759"/>
<dbReference type="SUPFAM" id="SSF64484">
    <property type="entry name" value="beta and beta-prime subunits of DNA dependent RNA-polymerase"/>
    <property type="match status" value="1"/>
</dbReference>
<organism evidence="9">
    <name type="scientific">Darwinula stevensoni</name>
    <dbReference type="NCBI Taxonomy" id="69355"/>
    <lineage>
        <taxon>Eukaryota</taxon>
        <taxon>Metazoa</taxon>
        <taxon>Ecdysozoa</taxon>
        <taxon>Arthropoda</taxon>
        <taxon>Crustacea</taxon>
        <taxon>Oligostraca</taxon>
        <taxon>Ostracoda</taxon>
        <taxon>Podocopa</taxon>
        <taxon>Podocopida</taxon>
        <taxon>Darwinulocopina</taxon>
        <taxon>Darwinuloidea</taxon>
        <taxon>Darwinulidae</taxon>
        <taxon>Darwinula</taxon>
    </lineage>
</organism>
<dbReference type="AlphaFoldDB" id="A0A7R9AGQ0"/>
<dbReference type="GO" id="GO:0046872">
    <property type="term" value="F:metal ion binding"/>
    <property type="evidence" value="ECO:0007669"/>
    <property type="project" value="UniProtKB-KW"/>
</dbReference>
<keyword evidence="4" id="KW-0548">Nucleotidyltransferase</keyword>
<name>A0A7R9AGQ0_9CRUS</name>
<evidence type="ECO:0000256" key="2">
    <source>
        <dbReference type="ARBA" id="ARBA00022478"/>
    </source>
</evidence>
<evidence type="ECO:0000313" key="10">
    <source>
        <dbReference type="Proteomes" id="UP000677054"/>
    </source>
</evidence>
<keyword evidence="10" id="KW-1185">Reference proteome</keyword>
<dbReference type="EMBL" id="LR906762">
    <property type="protein sequence ID" value="CAD7253961.1"/>
    <property type="molecule type" value="Genomic_DNA"/>
</dbReference>
<evidence type="ECO:0000256" key="7">
    <source>
        <dbReference type="ARBA" id="ARBA00023163"/>
    </source>
</evidence>
<proteinExistence type="predicted"/>